<name>A0A9W8MRQ4_9AGAR</name>
<dbReference type="Proteomes" id="UP001148786">
    <property type="component" value="Unassembled WGS sequence"/>
</dbReference>
<feature type="chain" id="PRO_5040745940" description="Glycoside hydrolase family 44 catalytic domain-containing protein" evidence="1">
    <location>
        <begin position="24"/>
        <end position="353"/>
    </location>
</feature>
<dbReference type="Gene3D" id="3.20.20.80">
    <property type="entry name" value="Glycosidases"/>
    <property type="match status" value="1"/>
</dbReference>
<sequence length="353" mass="37910">MLVKSALLRLAFCLAFTALNVRTAPSDLTIYTDNALAQGWQNWSWNTDINFAATDIFAGSSGTSISVTSTSWAALSLKLEGTFPDYAGLRFDITGDQPDIQFYVQSTVDDSQLPTIPLSAISKTVTSGSFSSLLIDFNNLPGTGGQLYHIDNLVLVSEIIVTPEFLSAEPLTNNVVAVTTKGAVDLTDIHVIFNGQVETLSLSNLLAIHASYQDVQVVDTTTYVPVDTPSKSITYLTLASAFKPGNLTITAGSASFAYVLPAVQYGSIVQEVKTPIDPLIYGVNWPTSASYLQHLGSPLSRWGGNAVTPYNPFGGFTNAGNDWYFENRANENADEWIAWNHGVGAASMLTIPA</sequence>
<comment type="caution">
    <text evidence="3">The sequence shown here is derived from an EMBL/GenBank/DDBJ whole genome shotgun (WGS) entry which is preliminary data.</text>
</comment>
<gene>
    <name evidence="3" type="ORF">NLJ89_g9547</name>
</gene>
<keyword evidence="1" id="KW-0732">Signal</keyword>
<evidence type="ECO:0000256" key="1">
    <source>
        <dbReference type="SAM" id="SignalP"/>
    </source>
</evidence>
<dbReference type="AlphaFoldDB" id="A0A9W8MRQ4"/>
<feature type="signal peptide" evidence="1">
    <location>
        <begin position="1"/>
        <end position="23"/>
    </location>
</feature>
<evidence type="ECO:0000259" key="2">
    <source>
        <dbReference type="Pfam" id="PF12891"/>
    </source>
</evidence>
<feature type="domain" description="Glycoside hydrolase family 44 catalytic" evidence="2">
    <location>
        <begin position="316"/>
        <end position="353"/>
    </location>
</feature>
<evidence type="ECO:0000313" key="3">
    <source>
        <dbReference type="EMBL" id="KAJ3500980.1"/>
    </source>
</evidence>
<dbReference type="Pfam" id="PF12891">
    <property type="entry name" value="Glyco_hydro_44"/>
    <property type="match status" value="1"/>
</dbReference>
<evidence type="ECO:0000313" key="4">
    <source>
        <dbReference type="Proteomes" id="UP001148786"/>
    </source>
</evidence>
<keyword evidence="4" id="KW-1185">Reference proteome</keyword>
<dbReference type="InterPro" id="IPR024745">
    <property type="entry name" value="GH44_cat"/>
</dbReference>
<dbReference type="OrthoDB" id="3180848at2759"/>
<dbReference type="Gene3D" id="2.60.120.430">
    <property type="entry name" value="Galactose-binding lectin"/>
    <property type="match status" value="1"/>
</dbReference>
<proteinExistence type="predicted"/>
<reference evidence="3" key="1">
    <citation type="submission" date="2022-07" db="EMBL/GenBank/DDBJ databases">
        <title>Genome Sequence of Agrocybe chaxingu.</title>
        <authorList>
            <person name="Buettner E."/>
        </authorList>
    </citation>
    <scope>NUCLEOTIDE SEQUENCE</scope>
    <source>
        <strain evidence="3">MP-N11</strain>
    </source>
</reference>
<accession>A0A9W8MRQ4</accession>
<dbReference type="EMBL" id="JANKHO010001510">
    <property type="protein sequence ID" value="KAJ3500980.1"/>
    <property type="molecule type" value="Genomic_DNA"/>
</dbReference>
<organism evidence="3 4">
    <name type="scientific">Agrocybe chaxingu</name>
    <dbReference type="NCBI Taxonomy" id="84603"/>
    <lineage>
        <taxon>Eukaryota</taxon>
        <taxon>Fungi</taxon>
        <taxon>Dikarya</taxon>
        <taxon>Basidiomycota</taxon>
        <taxon>Agaricomycotina</taxon>
        <taxon>Agaricomycetes</taxon>
        <taxon>Agaricomycetidae</taxon>
        <taxon>Agaricales</taxon>
        <taxon>Agaricineae</taxon>
        <taxon>Strophariaceae</taxon>
        <taxon>Agrocybe</taxon>
    </lineage>
</organism>
<protein>
    <recommendedName>
        <fullName evidence="2">Glycoside hydrolase family 44 catalytic domain-containing protein</fullName>
    </recommendedName>
</protein>